<dbReference type="EMBL" id="VBOS01000230">
    <property type="protein sequence ID" value="TMQ55198.1"/>
    <property type="molecule type" value="Genomic_DNA"/>
</dbReference>
<dbReference type="AlphaFoldDB" id="A0A538SUY1"/>
<dbReference type="Proteomes" id="UP000317716">
    <property type="component" value="Unassembled WGS sequence"/>
</dbReference>
<evidence type="ECO:0000256" key="1">
    <source>
        <dbReference type="SAM" id="MobiDB-lite"/>
    </source>
</evidence>
<organism evidence="3 4">
    <name type="scientific">Eiseniibacteriota bacterium</name>
    <dbReference type="NCBI Taxonomy" id="2212470"/>
    <lineage>
        <taxon>Bacteria</taxon>
        <taxon>Candidatus Eiseniibacteriota</taxon>
    </lineage>
</organism>
<evidence type="ECO:0000313" key="3">
    <source>
        <dbReference type="EMBL" id="TMQ55198.1"/>
    </source>
</evidence>
<accession>A0A538SUY1</accession>
<evidence type="ECO:0000313" key="4">
    <source>
        <dbReference type="Proteomes" id="UP000317716"/>
    </source>
</evidence>
<feature type="signal peptide" evidence="2">
    <location>
        <begin position="1"/>
        <end position="20"/>
    </location>
</feature>
<feature type="region of interest" description="Disordered" evidence="1">
    <location>
        <begin position="91"/>
        <end position="110"/>
    </location>
</feature>
<reference evidence="3 4" key="1">
    <citation type="journal article" date="2019" name="Nat. Microbiol.">
        <title>Mediterranean grassland soil C-N compound turnover is dependent on rainfall and depth, and is mediated by genomically divergent microorganisms.</title>
        <authorList>
            <person name="Diamond S."/>
            <person name="Andeer P.F."/>
            <person name="Li Z."/>
            <person name="Crits-Christoph A."/>
            <person name="Burstein D."/>
            <person name="Anantharaman K."/>
            <person name="Lane K.R."/>
            <person name="Thomas B.C."/>
            <person name="Pan C."/>
            <person name="Northen T.R."/>
            <person name="Banfield J.F."/>
        </authorList>
    </citation>
    <scope>NUCLEOTIDE SEQUENCE [LARGE SCALE GENOMIC DNA]</scope>
    <source>
        <strain evidence="3">WS_2</strain>
    </source>
</reference>
<sequence length="270" mass="29004">MRARIVPALIALLLAPPAGAGVERVWVVRGNADEIVVQRASGDLWRLGLNRQCPELGGDWSHVFLIYYPVSFPGPVPRILVPERDVECRATRADSVGHSPPPAPRETPERGLSAMRDALEALGYNCGSLSERGWTPDAGQAFARYRESRHLEASVQGTRRAVVALAIDALGGHSRTASGQRRSEAIANESDEIVAYLVMGGSAACGDPTFVRSVAADSSYFAFGDGSVWDVVPERRGPVAGWLASDAVMACGGRLVNLRTGEMERATRLR</sequence>
<protein>
    <submittedName>
        <fullName evidence="3">Uncharacterized protein</fullName>
    </submittedName>
</protein>
<feature type="chain" id="PRO_5021782204" evidence="2">
    <location>
        <begin position="21"/>
        <end position="270"/>
    </location>
</feature>
<proteinExistence type="predicted"/>
<comment type="caution">
    <text evidence="3">The sequence shown here is derived from an EMBL/GenBank/DDBJ whole genome shotgun (WGS) entry which is preliminary data.</text>
</comment>
<name>A0A538SUY1_UNCEI</name>
<evidence type="ECO:0000256" key="2">
    <source>
        <dbReference type="SAM" id="SignalP"/>
    </source>
</evidence>
<gene>
    <name evidence="3" type="ORF">E6K72_06815</name>
</gene>
<keyword evidence="2" id="KW-0732">Signal</keyword>